<organism evidence="6 7">
    <name type="scientific">Cellvibrio zantedeschiae</name>
    <dbReference type="NCBI Taxonomy" id="1237077"/>
    <lineage>
        <taxon>Bacteria</taxon>
        <taxon>Pseudomonadati</taxon>
        <taxon>Pseudomonadota</taxon>
        <taxon>Gammaproteobacteria</taxon>
        <taxon>Cellvibrionales</taxon>
        <taxon>Cellvibrionaceae</taxon>
        <taxon>Cellvibrio</taxon>
    </lineage>
</organism>
<dbReference type="InterPro" id="IPR011042">
    <property type="entry name" value="6-blade_b-propeller_TolB-like"/>
</dbReference>
<dbReference type="PROSITE" id="PS51755">
    <property type="entry name" value="OMPR_PHOB"/>
    <property type="match status" value="1"/>
</dbReference>
<feature type="domain" description="OmpR/PhoB-type" evidence="5">
    <location>
        <begin position="6"/>
        <end position="104"/>
    </location>
</feature>
<dbReference type="PANTHER" id="PTHR36842">
    <property type="entry name" value="PROTEIN TOLB HOMOLOG"/>
    <property type="match status" value="1"/>
</dbReference>
<dbReference type="Gene3D" id="2.120.10.30">
    <property type="entry name" value="TolB, C-terminal domain"/>
    <property type="match status" value="2"/>
</dbReference>
<evidence type="ECO:0000259" key="5">
    <source>
        <dbReference type="PROSITE" id="PS51755"/>
    </source>
</evidence>
<name>A0ABQ3BC16_9GAMM</name>
<keyword evidence="4" id="KW-1133">Transmembrane helix</keyword>
<comment type="similarity">
    <text evidence="1">Belongs to the TolB family.</text>
</comment>
<dbReference type="SUPFAM" id="SSF46894">
    <property type="entry name" value="C-terminal effector domain of the bipartite response regulators"/>
    <property type="match status" value="1"/>
</dbReference>
<feature type="transmembrane region" description="Helical" evidence="4">
    <location>
        <begin position="139"/>
        <end position="158"/>
    </location>
</feature>
<reference evidence="7" key="1">
    <citation type="journal article" date="2019" name="Int. J. Syst. Evol. Microbiol.">
        <title>The Global Catalogue of Microorganisms (GCM) 10K type strain sequencing project: providing services to taxonomists for standard genome sequencing and annotation.</title>
        <authorList>
            <consortium name="The Broad Institute Genomics Platform"/>
            <consortium name="The Broad Institute Genome Sequencing Center for Infectious Disease"/>
            <person name="Wu L."/>
            <person name="Ma J."/>
        </authorList>
    </citation>
    <scope>NUCLEOTIDE SEQUENCE [LARGE SCALE GENOMIC DNA]</scope>
    <source>
        <strain evidence="7">KCTC 32239</strain>
    </source>
</reference>
<proteinExistence type="inferred from homology"/>
<keyword evidence="4" id="KW-0472">Membrane</keyword>
<dbReference type="InterPro" id="IPR001867">
    <property type="entry name" value="OmpR/PhoB-type_DNA-bd"/>
</dbReference>
<dbReference type="SUPFAM" id="SSF69304">
    <property type="entry name" value="Tricorn protease N-terminal domain"/>
    <property type="match status" value="1"/>
</dbReference>
<dbReference type="Pfam" id="PF07676">
    <property type="entry name" value="PD40"/>
    <property type="match status" value="1"/>
</dbReference>
<keyword evidence="4" id="KW-0812">Transmembrane</keyword>
<dbReference type="InterPro" id="IPR011659">
    <property type="entry name" value="WD40"/>
</dbReference>
<dbReference type="RefSeq" id="WP_189420538.1">
    <property type="nucleotide sequence ID" value="NZ_BMYZ01000003.1"/>
</dbReference>
<dbReference type="PANTHER" id="PTHR36842:SF1">
    <property type="entry name" value="PROTEIN TOLB"/>
    <property type="match status" value="1"/>
</dbReference>
<evidence type="ECO:0000256" key="2">
    <source>
        <dbReference type="ARBA" id="ARBA00023125"/>
    </source>
</evidence>
<keyword evidence="2 3" id="KW-0238">DNA-binding</keyword>
<dbReference type="Gene3D" id="1.10.10.10">
    <property type="entry name" value="Winged helix-like DNA-binding domain superfamily/Winged helix DNA-binding domain"/>
    <property type="match status" value="1"/>
</dbReference>
<protein>
    <recommendedName>
        <fullName evidence="5">OmpR/PhoB-type domain-containing protein</fullName>
    </recommendedName>
</protein>
<dbReference type="SUPFAM" id="SSF82171">
    <property type="entry name" value="DPP6 N-terminal domain-like"/>
    <property type="match status" value="1"/>
</dbReference>
<dbReference type="SMART" id="SM00862">
    <property type="entry name" value="Trans_reg_C"/>
    <property type="match status" value="1"/>
</dbReference>
<accession>A0ABQ3BC16</accession>
<comment type="caution">
    <text evidence="6">The sequence shown here is derived from an EMBL/GenBank/DDBJ whole genome shotgun (WGS) entry which is preliminary data.</text>
</comment>
<keyword evidence="7" id="KW-1185">Reference proteome</keyword>
<evidence type="ECO:0000256" key="1">
    <source>
        <dbReference type="ARBA" id="ARBA00009820"/>
    </source>
</evidence>
<sequence>MDVTKEAGFMLGDVQVSPPHNTLNAHGQTLKIQPKVMAVLHYLARNHGRVISNEELIKELWEGRIVTHGSVQKSINALRSALAELMGEQEVIAHYSKRGYQLKIEPHFPESGPTDSPVKPADAKQTVNIPNTWHWPSRVLWAGLAGLIVIAGLLIYSGRPDIIPITKNHKTVFHSTQGYTNETGHERNAVPHPDNNHVAYIREKFNANRKGETESEIVIRDNSGKDWRIATSHGSWFKMAWSPTGQHLVAVEVKRSEGLPFSPNFYEKPNYLYSFHIFSLDLANNRLLEKQLLSQWQGRISSVTWWDDTALEFVAKQGPNSRNARYRYSIQDQRLSMLEELEGVSNPIASAVLNKKTALASMRKNTVQIDFLNENQSRISRWQLNVAMADISWIPDGSGILIYAEDERKLFTLYLDGEQTQIPLTDIKDRVFSRPRFRPDGDAIFYTEEKRSSNILLMALDAKKTKLTDNADFNYSASFSPDGERVVYASVRNNQIHLWLVEAGQERQLTSQPIPKKVGVIVWSQNGEHLIFSAGSSLYQYNFKTAETAQLLNETERMEPIAYYPESQRALVLKTNGEIRNLWRINTQNQQQKQLTFGSVGSAIEHEGDIYFQYVGEQGLWVLRHKDDSLEQLAPMIEENSRLLRVDDGGAYFIRGGLCRESDLYYFNFAEAKVSTLLTRDSNIVSTTSFHPNKGLLQTDCYLAEANIVLLK</sequence>
<dbReference type="Proteomes" id="UP000619761">
    <property type="component" value="Unassembled WGS sequence"/>
</dbReference>
<dbReference type="Pfam" id="PF00486">
    <property type="entry name" value="Trans_reg_C"/>
    <property type="match status" value="1"/>
</dbReference>
<dbReference type="InterPro" id="IPR016032">
    <property type="entry name" value="Sig_transdc_resp-reg_C-effctor"/>
</dbReference>
<feature type="DNA-binding region" description="OmpR/PhoB-type" evidence="3">
    <location>
        <begin position="6"/>
        <end position="104"/>
    </location>
</feature>
<dbReference type="EMBL" id="BMYZ01000003">
    <property type="protein sequence ID" value="GGY85092.1"/>
    <property type="molecule type" value="Genomic_DNA"/>
</dbReference>
<evidence type="ECO:0000313" key="6">
    <source>
        <dbReference type="EMBL" id="GGY85092.1"/>
    </source>
</evidence>
<evidence type="ECO:0000256" key="3">
    <source>
        <dbReference type="PROSITE-ProRule" id="PRU01091"/>
    </source>
</evidence>
<gene>
    <name evidence="6" type="ORF">GCM10011613_32750</name>
</gene>
<dbReference type="InterPro" id="IPR036388">
    <property type="entry name" value="WH-like_DNA-bd_sf"/>
</dbReference>
<evidence type="ECO:0000256" key="4">
    <source>
        <dbReference type="SAM" id="Phobius"/>
    </source>
</evidence>
<evidence type="ECO:0000313" key="7">
    <source>
        <dbReference type="Proteomes" id="UP000619761"/>
    </source>
</evidence>